<evidence type="ECO:0000256" key="3">
    <source>
        <dbReference type="ARBA" id="ARBA00022670"/>
    </source>
</evidence>
<proteinExistence type="inferred from homology"/>
<evidence type="ECO:0000256" key="2">
    <source>
        <dbReference type="ARBA" id="ARBA00011073"/>
    </source>
</evidence>
<dbReference type="GeneID" id="111008315"/>
<feature type="domain" description="Peptidase S8/S53" evidence="8">
    <location>
        <begin position="1"/>
        <end position="36"/>
    </location>
</feature>
<dbReference type="OrthoDB" id="206201at2759"/>
<evidence type="ECO:0000313" key="11">
    <source>
        <dbReference type="RefSeq" id="XP_022136663.1"/>
    </source>
</evidence>
<dbReference type="PROSITE" id="PS51892">
    <property type="entry name" value="SUBTILASE"/>
    <property type="match status" value="1"/>
</dbReference>
<dbReference type="Gene3D" id="2.60.40.2310">
    <property type="match status" value="1"/>
</dbReference>
<dbReference type="GO" id="GO:0006508">
    <property type="term" value="P:proteolysis"/>
    <property type="evidence" value="ECO:0007669"/>
    <property type="project" value="UniProtKB-KW"/>
</dbReference>
<dbReference type="KEGG" id="mcha:111008315"/>
<reference evidence="11" key="1">
    <citation type="submission" date="2025-08" db="UniProtKB">
        <authorList>
            <consortium name="RefSeq"/>
        </authorList>
    </citation>
    <scope>IDENTIFICATION</scope>
    <source>
        <strain evidence="11">OHB3-1</strain>
    </source>
</reference>
<dbReference type="RefSeq" id="XP_022136663.1">
    <property type="nucleotide sequence ID" value="XM_022280971.1"/>
</dbReference>
<dbReference type="PANTHER" id="PTHR10795">
    <property type="entry name" value="PROPROTEIN CONVERTASE SUBTILISIN/KEXIN"/>
    <property type="match status" value="1"/>
</dbReference>
<evidence type="ECO:0000313" key="10">
    <source>
        <dbReference type="Proteomes" id="UP000504603"/>
    </source>
</evidence>
<evidence type="ECO:0000256" key="7">
    <source>
        <dbReference type="PROSITE-ProRule" id="PRU01240"/>
    </source>
</evidence>
<keyword evidence="5" id="KW-0378">Hydrolase</keyword>
<organism evidence="10 11">
    <name type="scientific">Momordica charantia</name>
    <name type="common">Bitter gourd</name>
    <name type="synonym">Balsam pear</name>
    <dbReference type="NCBI Taxonomy" id="3673"/>
    <lineage>
        <taxon>Eukaryota</taxon>
        <taxon>Viridiplantae</taxon>
        <taxon>Streptophyta</taxon>
        <taxon>Embryophyta</taxon>
        <taxon>Tracheophyta</taxon>
        <taxon>Spermatophyta</taxon>
        <taxon>Magnoliopsida</taxon>
        <taxon>eudicotyledons</taxon>
        <taxon>Gunneridae</taxon>
        <taxon>Pentapetalae</taxon>
        <taxon>rosids</taxon>
        <taxon>fabids</taxon>
        <taxon>Cucurbitales</taxon>
        <taxon>Cucurbitaceae</taxon>
        <taxon>Momordiceae</taxon>
        <taxon>Momordica</taxon>
    </lineage>
</organism>
<dbReference type="Pfam" id="PF17766">
    <property type="entry name" value="fn3_6"/>
    <property type="match status" value="1"/>
</dbReference>
<dbReference type="InterPro" id="IPR000209">
    <property type="entry name" value="Peptidase_S8/S53_dom"/>
</dbReference>
<evidence type="ECO:0000259" key="9">
    <source>
        <dbReference type="Pfam" id="PF17766"/>
    </source>
</evidence>
<keyword evidence="6" id="KW-0720">Serine protease</keyword>
<protein>
    <submittedName>
        <fullName evidence="11">Subtilisin-like protease SBT3.6</fullName>
    </submittedName>
</protein>
<evidence type="ECO:0000256" key="6">
    <source>
        <dbReference type="ARBA" id="ARBA00022825"/>
    </source>
</evidence>
<dbReference type="SUPFAM" id="SSF52743">
    <property type="entry name" value="Subtilisin-like"/>
    <property type="match status" value="1"/>
</dbReference>
<dbReference type="InterPro" id="IPR045051">
    <property type="entry name" value="SBT"/>
</dbReference>
<comment type="subcellular location">
    <subcellularLocation>
        <location evidence="1">Secreted</location>
    </subcellularLocation>
</comment>
<dbReference type="InterPro" id="IPR041469">
    <property type="entry name" value="Subtilisin-like_FN3"/>
</dbReference>
<keyword evidence="10" id="KW-1185">Reference proteome</keyword>
<keyword evidence="4" id="KW-0732">Signal</keyword>
<comment type="similarity">
    <text evidence="2 7">Belongs to the peptidase S8 family.</text>
</comment>
<evidence type="ECO:0000259" key="8">
    <source>
        <dbReference type="Pfam" id="PF00082"/>
    </source>
</evidence>
<evidence type="ECO:0000256" key="1">
    <source>
        <dbReference type="ARBA" id="ARBA00004613"/>
    </source>
</evidence>
<evidence type="ECO:0000256" key="4">
    <source>
        <dbReference type="ARBA" id="ARBA00022729"/>
    </source>
</evidence>
<dbReference type="FunFam" id="2.60.40.2310:FF:000001">
    <property type="entry name" value="Subtilisin-like protease SBT1.5"/>
    <property type="match status" value="1"/>
</dbReference>
<gene>
    <name evidence="11" type="primary">LOC111008315</name>
</gene>
<dbReference type="AlphaFoldDB" id="A0A6J1C864"/>
<dbReference type="Proteomes" id="UP000504603">
    <property type="component" value="Unplaced"/>
</dbReference>
<dbReference type="Gene3D" id="3.40.50.200">
    <property type="entry name" value="Peptidase S8/S53 domain"/>
    <property type="match status" value="1"/>
</dbReference>
<evidence type="ECO:0000256" key="5">
    <source>
        <dbReference type="ARBA" id="ARBA00022801"/>
    </source>
</evidence>
<dbReference type="Pfam" id="PF00082">
    <property type="entry name" value="Peptidase_S8"/>
    <property type="match status" value="1"/>
</dbReference>
<sequence>MAAPHISGIVALLKSMHPTWSPAAIKSALITTAQEKDPLGAPILAEGSPPKLPDPFNYGGELVNPNAVADPGLIYDLAIADCVKYYLCGMGYKTSHISQLMKQKIGCPLQRPSVSDLNLPTITVPALRNSTTVTRTVTNVGKSSSMYRAVIRAPPGTRVSVEPRVLVFNSRVKKISFKVTISAVLHMNYGYSFGNLIGSDGVHPVKTPLSSN</sequence>
<name>A0A6J1C864_MOMCH</name>
<accession>A0A6J1C864</accession>
<dbReference type="InterPro" id="IPR036852">
    <property type="entry name" value="Peptidase_S8/S53_dom_sf"/>
</dbReference>
<feature type="domain" description="Subtilisin-like protease fibronectin type-III" evidence="9">
    <location>
        <begin position="116"/>
        <end position="209"/>
    </location>
</feature>
<comment type="caution">
    <text evidence="7">Lacks conserved residue(s) required for the propagation of feature annotation.</text>
</comment>
<dbReference type="GO" id="GO:0005576">
    <property type="term" value="C:extracellular region"/>
    <property type="evidence" value="ECO:0007669"/>
    <property type="project" value="UniProtKB-SubCell"/>
</dbReference>
<dbReference type="GO" id="GO:0004252">
    <property type="term" value="F:serine-type endopeptidase activity"/>
    <property type="evidence" value="ECO:0007669"/>
    <property type="project" value="InterPro"/>
</dbReference>
<keyword evidence="3" id="KW-0645">Protease</keyword>